<evidence type="ECO:0000256" key="5">
    <source>
        <dbReference type="ARBA" id="ARBA00022777"/>
    </source>
</evidence>
<evidence type="ECO:0000256" key="6">
    <source>
        <dbReference type="ARBA" id="ARBA00022840"/>
    </source>
</evidence>
<dbReference type="Gene3D" id="1.10.510.10">
    <property type="entry name" value="Transferase(Phosphotransferase) domain 1"/>
    <property type="match status" value="1"/>
</dbReference>
<evidence type="ECO:0000256" key="8">
    <source>
        <dbReference type="SAM" id="Phobius"/>
    </source>
</evidence>
<dbReference type="PANTHER" id="PTHR43289:SF34">
    <property type="entry name" value="SERINE_THREONINE-PROTEIN KINASE YBDM-RELATED"/>
    <property type="match status" value="1"/>
</dbReference>
<dbReference type="Proteomes" id="UP000269669">
    <property type="component" value="Unassembled WGS sequence"/>
</dbReference>
<evidence type="ECO:0000256" key="7">
    <source>
        <dbReference type="PROSITE-ProRule" id="PRU10141"/>
    </source>
</evidence>
<dbReference type="PANTHER" id="PTHR43289">
    <property type="entry name" value="MITOGEN-ACTIVATED PROTEIN KINASE KINASE KINASE 20-RELATED"/>
    <property type="match status" value="1"/>
</dbReference>
<dbReference type="GO" id="GO:0004674">
    <property type="term" value="F:protein serine/threonine kinase activity"/>
    <property type="evidence" value="ECO:0007669"/>
    <property type="project" value="UniProtKB-KW"/>
</dbReference>
<dbReference type="InterPro" id="IPR011042">
    <property type="entry name" value="6-blade_b-propeller_TolB-like"/>
</dbReference>
<keyword evidence="11" id="KW-1185">Reference proteome</keyword>
<dbReference type="SUPFAM" id="SSF56112">
    <property type="entry name" value="Protein kinase-like (PK-like)"/>
    <property type="match status" value="1"/>
</dbReference>
<reference evidence="10 11" key="1">
    <citation type="submission" date="2018-12" db="EMBL/GenBank/DDBJ databases">
        <title>Sequencing of bacterial isolates from soil warming experiment in Harvard Forest, Massachusetts, USA.</title>
        <authorList>
            <person name="Deangelis K."/>
        </authorList>
    </citation>
    <scope>NUCLEOTIDE SEQUENCE [LARGE SCALE GENOMIC DNA]</scope>
    <source>
        <strain evidence="10 11">EB153</strain>
    </source>
</reference>
<keyword evidence="6 7" id="KW-0067">ATP-binding</keyword>
<evidence type="ECO:0000256" key="1">
    <source>
        <dbReference type="ARBA" id="ARBA00012513"/>
    </source>
</evidence>
<dbReference type="PROSITE" id="PS50011">
    <property type="entry name" value="PROTEIN_KINASE_DOM"/>
    <property type="match status" value="1"/>
</dbReference>
<sequence>MPLATKTRLGPYEILARLGAGGMGEVYIARDTRLDRNVAIKICKGRFTERFEREARAISSLNHQHICALYDIGREESVEYLVMEYLEGETLETRLHKGALPIDEALRIAIQIASALDAAHHKGVIHRDLKPGNVMLTRSGAKLLDFGLAKVAEPVVLSGTNVSSPTVSKPLTVEGTIVGTFQYMSPEQLEGKETDARSDIFSFGAMLYEMVTGRKSFEGSSHASLIASIMSDDPPPVSSMQPMASPALDRIVRRCLAKSPDDRWQSAGDLQSELEWIAEAGSKAGIPAPVLAKRRNRETLAWLVSGLAGLLLLGSLAMLARIWKKPAEASEVRFEIPAPDKLSFRFYDLPAVSPDGERIAFTAAATSTDAERLFVRSLNAANATEIPTPGSNVISPFWSPDGRQIAFFSRGSLQKVDLSGGLPVTICTFDNPSGFLGGTWNRDGVILITHAHVLYRVDAANGAPKSLRPLAEDETGQTWPRFLPDGKHFIYLSTSNKPDQQGIYAASLDSSERKLIVATDANAAYVEPGQLLFMRGDVLMAQPFDLRNLKLQGEPRRVADHIERIDAAIQFPGAIFSASPNGVLAWRHGSSSPESVLQWVDRSGKRLGVMGEQADYSNPALSPDDRRLAIGIRDPQTKTRDIWIFDQLRGTKTRLTFDPADDLDSIWSPDGTRIAFTSNRLGQRDIYQTPADGSGTAELLLADKIGQKNVEDWSRDGKYLVYNYQILSNPAHLYVLPLVGDRKPVLFQNMQYRTQQGQISPNGRWIAYRSFESGKSEIYVQGFTMDSSQPRGKWQISTTGGEIPRWRGDGKELFYHYGITFYAVDVKTDGESFEVGIPRPLFDAATVTSGSLGGSAPFVVTKDGQRFLILAQSEKKADEPLEVVVNWR</sequence>
<dbReference type="Gene3D" id="2.120.10.30">
    <property type="entry name" value="TolB, C-terminal domain"/>
    <property type="match status" value="3"/>
</dbReference>
<keyword evidence="8" id="KW-0812">Transmembrane</keyword>
<evidence type="ECO:0000259" key="9">
    <source>
        <dbReference type="PROSITE" id="PS50011"/>
    </source>
</evidence>
<dbReference type="RefSeq" id="WP_185827064.1">
    <property type="nucleotide sequence ID" value="NZ_RSDW01000001.1"/>
</dbReference>
<name>A0A428MHN0_9BACT</name>
<comment type="caution">
    <text evidence="10">The sequence shown here is derived from an EMBL/GenBank/DDBJ whole genome shotgun (WGS) entry which is preliminary data.</text>
</comment>
<keyword evidence="2 10" id="KW-0723">Serine/threonine-protein kinase</keyword>
<keyword evidence="8" id="KW-0472">Membrane</keyword>
<dbReference type="InterPro" id="IPR011659">
    <property type="entry name" value="WD40"/>
</dbReference>
<evidence type="ECO:0000256" key="2">
    <source>
        <dbReference type="ARBA" id="ARBA00022527"/>
    </source>
</evidence>
<dbReference type="CDD" id="cd14014">
    <property type="entry name" value="STKc_PknB_like"/>
    <property type="match status" value="1"/>
</dbReference>
<keyword evidence="8" id="KW-1133">Transmembrane helix</keyword>
<dbReference type="FunFam" id="1.10.510.10:FF:000021">
    <property type="entry name" value="Serine/threonine protein kinase"/>
    <property type="match status" value="1"/>
</dbReference>
<dbReference type="GO" id="GO:0005524">
    <property type="term" value="F:ATP binding"/>
    <property type="evidence" value="ECO:0007669"/>
    <property type="project" value="UniProtKB-UniRule"/>
</dbReference>
<dbReference type="PROSITE" id="PS00107">
    <property type="entry name" value="PROTEIN_KINASE_ATP"/>
    <property type="match status" value="1"/>
</dbReference>
<dbReference type="InterPro" id="IPR000719">
    <property type="entry name" value="Prot_kinase_dom"/>
</dbReference>
<accession>A0A428MHN0</accession>
<keyword evidence="5 10" id="KW-0418">Kinase</keyword>
<keyword evidence="4 7" id="KW-0547">Nucleotide-binding</keyword>
<proteinExistence type="predicted"/>
<feature type="domain" description="Protein kinase" evidence="9">
    <location>
        <begin position="12"/>
        <end position="277"/>
    </location>
</feature>
<dbReference type="InterPro" id="IPR008271">
    <property type="entry name" value="Ser/Thr_kinase_AS"/>
</dbReference>
<dbReference type="Pfam" id="PF00069">
    <property type="entry name" value="Pkinase"/>
    <property type="match status" value="1"/>
</dbReference>
<dbReference type="EMBL" id="RSDW01000001">
    <property type="protein sequence ID" value="RSL16249.1"/>
    <property type="molecule type" value="Genomic_DNA"/>
</dbReference>
<feature type="binding site" evidence="7">
    <location>
        <position position="41"/>
    </location>
    <ligand>
        <name>ATP</name>
        <dbReference type="ChEBI" id="CHEBI:30616"/>
    </ligand>
</feature>
<evidence type="ECO:0000256" key="4">
    <source>
        <dbReference type="ARBA" id="ARBA00022741"/>
    </source>
</evidence>
<dbReference type="InterPro" id="IPR017441">
    <property type="entry name" value="Protein_kinase_ATP_BS"/>
</dbReference>
<dbReference type="InterPro" id="IPR011009">
    <property type="entry name" value="Kinase-like_dom_sf"/>
</dbReference>
<evidence type="ECO:0000313" key="10">
    <source>
        <dbReference type="EMBL" id="RSL16249.1"/>
    </source>
</evidence>
<dbReference type="Pfam" id="PF07676">
    <property type="entry name" value="PD40"/>
    <property type="match status" value="5"/>
</dbReference>
<dbReference type="AlphaFoldDB" id="A0A428MHN0"/>
<dbReference type="PROSITE" id="PS00108">
    <property type="entry name" value="PROTEIN_KINASE_ST"/>
    <property type="match status" value="1"/>
</dbReference>
<dbReference type="Gene3D" id="3.30.200.20">
    <property type="entry name" value="Phosphorylase Kinase, domain 1"/>
    <property type="match status" value="1"/>
</dbReference>
<evidence type="ECO:0000313" key="11">
    <source>
        <dbReference type="Proteomes" id="UP000269669"/>
    </source>
</evidence>
<keyword evidence="3" id="KW-0808">Transferase</keyword>
<protein>
    <recommendedName>
        <fullName evidence="1">non-specific serine/threonine protein kinase</fullName>
        <ecNumber evidence="1">2.7.11.1</ecNumber>
    </recommendedName>
</protein>
<gene>
    <name evidence="10" type="ORF">EDE15_1760</name>
</gene>
<dbReference type="SMART" id="SM00220">
    <property type="entry name" value="S_TKc"/>
    <property type="match status" value="1"/>
</dbReference>
<evidence type="ECO:0000256" key="3">
    <source>
        <dbReference type="ARBA" id="ARBA00022679"/>
    </source>
</evidence>
<dbReference type="EC" id="2.7.11.1" evidence="1"/>
<feature type="transmembrane region" description="Helical" evidence="8">
    <location>
        <begin position="300"/>
        <end position="323"/>
    </location>
</feature>
<dbReference type="SUPFAM" id="SSF82171">
    <property type="entry name" value="DPP6 N-terminal domain-like"/>
    <property type="match status" value="2"/>
</dbReference>
<organism evidence="10 11">
    <name type="scientific">Edaphobacter aggregans</name>
    <dbReference type="NCBI Taxonomy" id="570835"/>
    <lineage>
        <taxon>Bacteria</taxon>
        <taxon>Pseudomonadati</taxon>
        <taxon>Acidobacteriota</taxon>
        <taxon>Terriglobia</taxon>
        <taxon>Terriglobales</taxon>
        <taxon>Acidobacteriaceae</taxon>
        <taxon>Edaphobacter</taxon>
    </lineage>
</organism>